<dbReference type="EMBL" id="JAQHRD010000002">
    <property type="protein sequence ID" value="KAJ6444904.1"/>
    <property type="molecule type" value="Genomic_DNA"/>
</dbReference>
<evidence type="ECO:0000313" key="3">
    <source>
        <dbReference type="Proteomes" id="UP001163105"/>
    </source>
</evidence>
<gene>
    <name evidence="2" type="ORF">O9K51_03305</name>
</gene>
<proteinExistence type="predicted"/>
<comment type="caution">
    <text evidence="2">The sequence shown here is derived from an EMBL/GenBank/DDBJ whole genome shotgun (WGS) entry which is preliminary data.</text>
</comment>
<protein>
    <submittedName>
        <fullName evidence="2">Uncharacterized protein</fullName>
    </submittedName>
</protein>
<sequence length="81" mass="8988">MNVELHIFVSLPFEAVRALFQLTRYEPDLGVFPSPLRFLSTIAKNCAILTAVFSVASIAFLTVLKQLIAGPLDISVDPRRK</sequence>
<name>A0AB34G197_9HYPO</name>
<dbReference type="AlphaFoldDB" id="A0AB34G197"/>
<keyword evidence="1" id="KW-0472">Membrane</keyword>
<evidence type="ECO:0000313" key="2">
    <source>
        <dbReference type="EMBL" id="KAJ6444904.1"/>
    </source>
</evidence>
<organism evidence="2 3">
    <name type="scientific">Purpureocillium lavendulum</name>
    <dbReference type="NCBI Taxonomy" id="1247861"/>
    <lineage>
        <taxon>Eukaryota</taxon>
        <taxon>Fungi</taxon>
        <taxon>Dikarya</taxon>
        <taxon>Ascomycota</taxon>
        <taxon>Pezizomycotina</taxon>
        <taxon>Sordariomycetes</taxon>
        <taxon>Hypocreomycetidae</taxon>
        <taxon>Hypocreales</taxon>
        <taxon>Ophiocordycipitaceae</taxon>
        <taxon>Purpureocillium</taxon>
    </lineage>
</organism>
<feature type="transmembrane region" description="Helical" evidence="1">
    <location>
        <begin position="42"/>
        <end position="64"/>
    </location>
</feature>
<evidence type="ECO:0000256" key="1">
    <source>
        <dbReference type="SAM" id="Phobius"/>
    </source>
</evidence>
<reference evidence="2" key="1">
    <citation type="submission" date="2023-01" db="EMBL/GenBank/DDBJ databases">
        <title>The growth and conidiation of Purpureocillium lavendulum are regulated by nitrogen source and histone H3K14 acetylation.</title>
        <authorList>
            <person name="Tang P."/>
            <person name="Han J."/>
            <person name="Zhang C."/>
            <person name="Tang P."/>
            <person name="Qi F."/>
            <person name="Zhang K."/>
            <person name="Liang L."/>
        </authorList>
    </citation>
    <scope>NUCLEOTIDE SEQUENCE</scope>
    <source>
        <strain evidence="2">YMF1.00683</strain>
    </source>
</reference>
<dbReference type="Proteomes" id="UP001163105">
    <property type="component" value="Unassembled WGS sequence"/>
</dbReference>
<keyword evidence="3" id="KW-1185">Reference proteome</keyword>
<keyword evidence="1" id="KW-1133">Transmembrane helix</keyword>
<accession>A0AB34G197</accession>
<keyword evidence="1" id="KW-0812">Transmembrane</keyword>